<dbReference type="SUPFAM" id="SSF51445">
    <property type="entry name" value="(Trans)glycosidases"/>
    <property type="match status" value="1"/>
</dbReference>
<feature type="compositionally biased region" description="Polar residues" evidence="5">
    <location>
        <begin position="338"/>
        <end position="359"/>
    </location>
</feature>
<dbReference type="CDD" id="cd15543">
    <property type="entry name" value="PHD_RSF1"/>
    <property type="match status" value="1"/>
</dbReference>
<dbReference type="InterPro" id="IPR019786">
    <property type="entry name" value="Zinc_finger_PHD-type_CS"/>
</dbReference>
<feature type="region of interest" description="Disordered" evidence="5">
    <location>
        <begin position="461"/>
        <end position="603"/>
    </location>
</feature>
<dbReference type="PROSITE" id="PS50016">
    <property type="entry name" value="ZF_PHD_2"/>
    <property type="match status" value="1"/>
</dbReference>
<gene>
    <name evidence="8" type="ORF">BJG266_LOCUS19633</name>
</gene>
<keyword evidence="3" id="KW-0862">Zinc</keyword>
<dbReference type="InterPro" id="IPR017853">
    <property type="entry name" value="GH"/>
</dbReference>
<feature type="compositionally biased region" description="Polar residues" evidence="5">
    <location>
        <begin position="23"/>
        <end position="37"/>
    </location>
</feature>
<dbReference type="EMBL" id="CAJNOI010000106">
    <property type="protein sequence ID" value="CAF1069605.1"/>
    <property type="molecule type" value="Genomic_DNA"/>
</dbReference>
<keyword evidence="2 4" id="KW-0863">Zinc-finger</keyword>
<dbReference type="InterPro" id="IPR019787">
    <property type="entry name" value="Znf_PHD-finger"/>
</dbReference>
<evidence type="ECO:0008006" key="10">
    <source>
        <dbReference type="Google" id="ProtNLM"/>
    </source>
</evidence>
<feature type="compositionally biased region" description="Basic residues" evidence="5">
    <location>
        <begin position="517"/>
        <end position="528"/>
    </location>
</feature>
<dbReference type="GO" id="GO:0008270">
    <property type="term" value="F:zinc ion binding"/>
    <property type="evidence" value="ECO:0007669"/>
    <property type="project" value="UniProtKB-KW"/>
</dbReference>
<evidence type="ECO:0000256" key="3">
    <source>
        <dbReference type="ARBA" id="ARBA00022833"/>
    </source>
</evidence>
<feature type="compositionally biased region" description="Acidic residues" evidence="5">
    <location>
        <begin position="720"/>
        <end position="737"/>
    </location>
</feature>
<dbReference type="Gene3D" id="2.30.30.1150">
    <property type="match status" value="1"/>
</dbReference>
<feature type="domain" description="PHD-type" evidence="6">
    <location>
        <begin position="609"/>
        <end position="659"/>
    </location>
</feature>
<feature type="domain" description="RING-type" evidence="7">
    <location>
        <begin position="612"/>
        <end position="657"/>
    </location>
</feature>
<feature type="compositionally biased region" description="Acidic residues" evidence="5">
    <location>
        <begin position="565"/>
        <end position="580"/>
    </location>
</feature>
<dbReference type="AlphaFoldDB" id="A0A814LQV3"/>
<dbReference type="InterPro" id="IPR001841">
    <property type="entry name" value="Znf_RING"/>
</dbReference>
<evidence type="ECO:0000256" key="4">
    <source>
        <dbReference type="PROSITE-ProRule" id="PRU00175"/>
    </source>
</evidence>
<evidence type="ECO:0000256" key="1">
    <source>
        <dbReference type="ARBA" id="ARBA00022723"/>
    </source>
</evidence>
<dbReference type="InterPro" id="IPR011011">
    <property type="entry name" value="Znf_FYVE_PHD"/>
</dbReference>
<feature type="compositionally biased region" description="Basic and acidic residues" evidence="5">
    <location>
        <begin position="322"/>
        <end position="336"/>
    </location>
</feature>
<evidence type="ECO:0000313" key="8">
    <source>
        <dbReference type="EMBL" id="CAF1069605.1"/>
    </source>
</evidence>
<dbReference type="PROSITE" id="PS50089">
    <property type="entry name" value="ZF_RING_2"/>
    <property type="match status" value="1"/>
</dbReference>
<dbReference type="GO" id="GO:0031213">
    <property type="term" value="C:RSF complex"/>
    <property type="evidence" value="ECO:0007669"/>
    <property type="project" value="InterPro"/>
</dbReference>
<feature type="region of interest" description="Disordered" evidence="5">
    <location>
        <begin position="291"/>
        <end position="421"/>
    </location>
</feature>
<feature type="region of interest" description="Disordered" evidence="5">
    <location>
        <begin position="1"/>
        <end position="39"/>
    </location>
</feature>
<protein>
    <recommendedName>
        <fullName evidence="10">PHD-type domain-containing protein</fullName>
    </recommendedName>
</protein>
<evidence type="ECO:0000313" key="9">
    <source>
        <dbReference type="Proteomes" id="UP000663877"/>
    </source>
</evidence>
<dbReference type="InterPro" id="IPR028938">
    <property type="entry name" value="Rsf1-like"/>
</dbReference>
<feature type="compositionally biased region" description="Basic residues" evidence="5">
    <location>
        <begin position="369"/>
        <end position="389"/>
    </location>
</feature>
<dbReference type="PROSITE" id="PS01359">
    <property type="entry name" value="ZF_PHD_1"/>
    <property type="match status" value="1"/>
</dbReference>
<dbReference type="Proteomes" id="UP000663877">
    <property type="component" value="Unassembled WGS sequence"/>
</dbReference>
<sequence>MNEEKEDPILAAPSLIKDESIPMDTNDNDTPSNTVDSSSDDKQKILLNYDQRRLSLLNNPEYGVILAFLDKFRSNIDIQDYPLHLLEENLLSDQDNISRRLIDFHLTLLKRISLGKGAQRDKFVPIITKFAYRFDYDDGEYLKANGYSQAQIDIKLRILKNLLETQFDLNQGFKTALLEKQSFEIRSQSFGRDRSGASYWLFMDSECFIRLFRENIDEDRTWTNIATDKDELENVIKLLITDHAVRKKFPDWKLTHESFNSLEPSNEFEQRYIPLSVNIKKEELKTISPTLSPAASPVKVEKKSILKSKKSVVPPAAVKTEVPSDHESTHSDEKNGQRSRIVSSEDTNPNVISQEINNNQEDEELKSPPTKKSRGRKKSATWSKKKRRTISNTSKKNDDNNEQDIQTIKTPTKGRKRKQIIDDDIDIKKNDETSQDKDILNQIPIDDDLIFKDDLPIALRRSRRVRKPPTNEQIPSVTSSPAKSVSQTPSKKKLMNGKCKSSSQTNIKVCSQSSKSNSRRKRGRKRKSSVNSISSSSDDEHQPSEEEEDEYNSDDYLQTDKQLDELDDDDLLEKEDDDEEFVPRRSAKTVAKRRGQMNENNTEELQSPSSACCVCSKTDRPESLLLCDDCDDAYHLECLKPILLSVPDGDWYCPLCEHKRLSDNLVVKYIQLLKEYEELEVKRTQCMSKRTNRLANVMLNLDRMVKRSSKKRRANGIVYSDEENEEEDNEEDNDEDENNKSEQNEDEEEDDDSVYGFKDDGSIDEWHSKKSKKAAGPKPFYCVAEFLPDEPCITNIDGPMDGCWHDSFYWALRDLLLYDNTDINRLKAGIDCRQKGYLGVTNVVNYIGNHDHDRMLVELGKERCIFGEEAFKRIRLGVVIQMTSIGIPMIWMGEEIGEYKEKTPDVAKVDWSLIADREDNSNKHNKTLLAFYRGLVLLRKENKAFFQTNLAFIHEDHSTKVLAYQRWAKSGEHVIVVVNISGNFLAHYRVPNIPFNGWWHEWTFDYDVKVENNEVYLDLAEHEAKILVWLGENWLSTKSVSQPDNLSVNSNSTEATLEQQ</sequence>
<proteinExistence type="predicted"/>
<dbReference type="SMART" id="SM00249">
    <property type="entry name" value="PHD"/>
    <property type="match status" value="1"/>
</dbReference>
<dbReference type="SUPFAM" id="SSF51011">
    <property type="entry name" value="Glycosyl hydrolase domain"/>
    <property type="match status" value="1"/>
</dbReference>
<evidence type="ECO:0000259" key="6">
    <source>
        <dbReference type="PROSITE" id="PS50016"/>
    </source>
</evidence>
<evidence type="ECO:0000259" key="7">
    <source>
        <dbReference type="PROSITE" id="PS50089"/>
    </source>
</evidence>
<accession>A0A814LQV3</accession>
<name>A0A814LQV3_9BILA</name>
<feature type="compositionally biased region" description="Basic residues" evidence="5">
    <location>
        <begin position="585"/>
        <end position="595"/>
    </location>
</feature>
<reference evidence="8" key="1">
    <citation type="submission" date="2021-02" db="EMBL/GenBank/DDBJ databases">
        <authorList>
            <person name="Nowell W R."/>
        </authorList>
    </citation>
    <scope>NUCLEOTIDE SEQUENCE</scope>
</reference>
<dbReference type="PANTHER" id="PTHR14296:SF16">
    <property type="entry name" value="REMODELING AND SPACING FACTOR 1"/>
    <property type="match status" value="1"/>
</dbReference>
<feature type="region of interest" description="Disordered" evidence="5">
    <location>
        <begin position="712"/>
        <end position="757"/>
    </location>
</feature>
<dbReference type="InterPro" id="IPR001965">
    <property type="entry name" value="Znf_PHD"/>
</dbReference>
<dbReference type="Gene3D" id="3.20.20.80">
    <property type="entry name" value="Glycosidases"/>
    <property type="match status" value="1"/>
</dbReference>
<feature type="compositionally biased region" description="Acidic residues" evidence="5">
    <location>
        <begin position="744"/>
        <end position="753"/>
    </location>
</feature>
<comment type="caution">
    <text evidence="8">The sequence shown here is derived from an EMBL/GenBank/DDBJ whole genome shotgun (WGS) entry which is preliminary data.</text>
</comment>
<feature type="compositionally biased region" description="Polar residues" evidence="5">
    <location>
        <begin position="470"/>
        <end position="489"/>
    </location>
</feature>
<dbReference type="Pfam" id="PF00628">
    <property type="entry name" value="PHD"/>
    <property type="match status" value="1"/>
</dbReference>
<dbReference type="PANTHER" id="PTHR14296">
    <property type="entry name" value="REMODELING AND SPACING FACTOR 1"/>
    <property type="match status" value="1"/>
</dbReference>
<keyword evidence="1" id="KW-0479">Metal-binding</keyword>
<dbReference type="GO" id="GO:0042393">
    <property type="term" value="F:histone binding"/>
    <property type="evidence" value="ECO:0007669"/>
    <property type="project" value="TreeGrafter"/>
</dbReference>
<evidence type="ECO:0000256" key="5">
    <source>
        <dbReference type="SAM" id="MobiDB-lite"/>
    </source>
</evidence>
<dbReference type="GO" id="GO:0045892">
    <property type="term" value="P:negative regulation of DNA-templated transcription"/>
    <property type="evidence" value="ECO:0007669"/>
    <property type="project" value="TreeGrafter"/>
</dbReference>
<organism evidence="8 9">
    <name type="scientific">Adineta steineri</name>
    <dbReference type="NCBI Taxonomy" id="433720"/>
    <lineage>
        <taxon>Eukaryota</taxon>
        <taxon>Metazoa</taxon>
        <taxon>Spiralia</taxon>
        <taxon>Gnathifera</taxon>
        <taxon>Rotifera</taxon>
        <taxon>Eurotatoria</taxon>
        <taxon>Bdelloidea</taxon>
        <taxon>Adinetida</taxon>
        <taxon>Adinetidae</taxon>
        <taxon>Adineta</taxon>
    </lineage>
</organism>
<evidence type="ECO:0000256" key="2">
    <source>
        <dbReference type="ARBA" id="ARBA00022771"/>
    </source>
</evidence>
<dbReference type="Gene3D" id="2.60.40.1180">
    <property type="entry name" value="Golgi alpha-mannosidase II"/>
    <property type="match status" value="1"/>
</dbReference>
<dbReference type="SUPFAM" id="SSF57903">
    <property type="entry name" value="FYVE/PHD zinc finger"/>
    <property type="match status" value="1"/>
</dbReference>
<dbReference type="InterPro" id="IPR013780">
    <property type="entry name" value="Glyco_hydro_b"/>
</dbReference>